<dbReference type="InterPro" id="IPR050950">
    <property type="entry name" value="HTH-type_LysR_regulators"/>
</dbReference>
<dbReference type="SUPFAM" id="SSF46785">
    <property type="entry name" value="Winged helix' DNA-binding domain"/>
    <property type="match status" value="1"/>
</dbReference>
<proteinExistence type="inferred from homology"/>
<dbReference type="InterPro" id="IPR005119">
    <property type="entry name" value="LysR_subst-bd"/>
</dbReference>
<evidence type="ECO:0000313" key="7">
    <source>
        <dbReference type="Proteomes" id="UP000277294"/>
    </source>
</evidence>
<organism evidence="6 7">
    <name type="scientific">Pigmentiphaga humi</name>
    <dbReference type="NCBI Taxonomy" id="2478468"/>
    <lineage>
        <taxon>Bacteria</taxon>
        <taxon>Pseudomonadati</taxon>
        <taxon>Pseudomonadota</taxon>
        <taxon>Betaproteobacteria</taxon>
        <taxon>Burkholderiales</taxon>
        <taxon>Alcaligenaceae</taxon>
        <taxon>Pigmentiphaga</taxon>
    </lineage>
</organism>
<name>A0A3P4AZX7_9BURK</name>
<gene>
    <name evidence="6" type="primary">cynR_8</name>
    <name evidence="6" type="ORF">PIGHUM_00456</name>
</gene>
<keyword evidence="7" id="KW-1185">Reference proteome</keyword>
<evidence type="ECO:0000256" key="2">
    <source>
        <dbReference type="ARBA" id="ARBA00023015"/>
    </source>
</evidence>
<protein>
    <submittedName>
        <fullName evidence="6">HTH-type transcriptional regulator CynR</fullName>
    </submittedName>
</protein>
<evidence type="ECO:0000256" key="3">
    <source>
        <dbReference type="ARBA" id="ARBA00023125"/>
    </source>
</evidence>
<dbReference type="Proteomes" id="UP000277294">
    <property type="component" value="Unassembled WGS sequence"/>
</dbReference>
<dbReference type="InterPro" id="IPR036388">
    <property type="entry name" value="WH-like_DNA-bd_sf"/>
</dbReference>
<dbReference type="CDD" id="cd05466">
    <property type="entry name" value="PBP2_LTTR_substrate"/>
    <property type="match status" value="1"/>
</dbReference>
<dbReference type="InterPro" id="IPR000847">
    <property type="entry name" value="LysR_HTH_N"/>
</dbReference>
<dbReference type="AlphaFoldDB" id="A0A3P4AZX7"/>
<sequence length="320" mass="35441">MGHQKRLPTSMDIRQIRCFVALYEEGSITRAARRLHVVQPAISQQIKRLEAHHDVQLFLRDTHGVTPNALAHEFYRHCIRVLTELERADAVLARGADRLGGKIVVGAQASFHQFVMARTLEAFGEQYPEVEVLSRDGYRSDLISWLIAGELECALLSTTQDLLNMQTRDISNETLVVVGHRDTLAGRQAISGRELAGFQLVLPSRYKSMRNLIDAQFGLQGLTLRPQLEVDSLQSLLHITLRPGWLSIIPPMALSSELFGGALQSVALLEPAIRRKVVVAWPRHKSLPAPVHKFIDILSGILADIPGVEIQDPAPGSGDA</sequence>
<keyword evidence="3" id="KW-0238">DNA-binding</keyword>
<dbReference type="GO" id="GO:0005829">
    <property type="term" value="C:cytosol"/>
    <property type="evidence" value="ECO:0007669"/>
    <property type="project" value="TreeGrafter"/>
</dbReference>
<evidence type="ECO:0000259" key="5">
    <source>
        <dbReference type="PROSITE" id="PS50931"/>
    </source>
</evidence>
<dbReference type="Gene3D" id="1.10.10.10">
    <property type="entry name" value="Winged helix-like DNA-binding domain superfamily/Winged helix DNA-binding domain"/>
    <property type="match status" value="1"/>
</dbReference>
<comment type="similarity">
    <text evidence="1">Belongs to the LysR transcriptional regulatory family.</text>
</comment>
<evidence type="ECO:0000256" key="1">
    <source>
        <dbReference type="ARBA" id="ARBA00009437"/>
    </source>
</evidence>
<feature type="domain" description="HTH lysR-type" evidence="5">
    <location>
        <begin position="11"/>
        <end position="68"/>
    </location>
</feature>
<dbReference type="PRINTS" id="PR00039">
    <property type="entry name" value="HTHLYSR"/>
</dbReference>
<evidence type="ECO:0000313" key="6">
    <source>
        <dbReference type="EMBL" id="VCU68405.1"/>
    </source>
</evidence>
<dbReference type="SUPFAM" id="SSF53850">
    <property type="entry name" value="Periplasmic binding protein-like II"/>
    <property type="match status" value="1"/>
</dbReference>
<keyword evidence="4" id="KW-0804">Transcription</keyword>
<dbReference type="PANTHER" id="PTHR30419">
    <property type="entry name" value="HTH-TYPE TRANSCRIPTIONAL REGULATOR YBHD"/>
    <property type="match status" value="1"/>
</dbReference>
<evidence type="ECO:0000256" key="4">
    <source>
        <dbReference type="ARBA" id="ARBA00023163"/>
    </source>
</evidence>
<dbReference type="PROSITE" id="PS50931">
    <property type="entry name" value="HTH_LYSR"/>
    <property type="match status" value="1"/>
</dbReference>
<dbReference type="Pfam" id="PF00126">
    <property type="entry name" value="HTH_1"/>
    <property type="match status" value="1"/>
</dbReference>
<keyword evidence="2" id="KW-0805">Transcription regulation</keyword>
<dbReference type="FunFam" id="1.10.10.10:FF:000001">
    <property type="entry name" value="LysR family transcriptional regulator"/>
    <property type="match status" value="1"/>
</dbReference>
<reference evidence="6 7" key="1">
    <citation type="submission" date="2018-10" db="EMBL/GenBank/DDBJ databases">
        <authorList>
            <person name="Criscuolo A."/>
        </authorList>
    </citation>
    <scope>NUCLEOTIDE SEQUENCE [LARGE SCALE GENOMIC DNA]</scope>
    <source>
        <strain evidence="6">DnA1</strain>
    </source>
</reference>
<dbReference type="PANTHER" id="PTHR30419:SF8">
    <property type="entry name" value="NITROGEN ASSIMILATION TRANSCRIPTIONAL ACTIVATOR-RELATED"/>
    <property type="match status" value="1"/>
</dbReference>
<dbReference type="InterPro" id="IPR036390">
    <property type="entry name" value="WH_DNA-bd_sf"/>
</dbReference>
<accession>A0A3P4AZX7</accession>
<dbReference type="Pfam" id="PF03466">
    <property type="entry name" value="LysR_substrate"/>
    <property type="match status" value="1"/>
</dbReference>
<dbReference type="GO" id="GO:0003700">
    <property type="term" value="F:DNA-binding transcription factor activity"/>
    <property type="evidence" value="ECO:0007669"/>
    <property type="project" value="InterPro"/>
</dbReference>
<dbReference type="GO" id="GO:0003677">
    <property type="term" value="F:DNA binding"/>
    <property type="evidence" value="ECO:0007669"/>
    <property type="project" value="UniProtKB-KW"/>
</dbReference>
<dbReference type="Gene3D" id="3.40.190.290">
    <property type="match status" value="1"/>
</dbReference>
<dbReference type="EMBL" id="UWPJ01000005">
    <property type="protein sequence ID" value="VCU68405.1"/>
    <property type="molecule type" value="Genomic_DNA"/>
</dbReference>